<dbReference type="EMBL" id="JACIEV010000003">
    <property type="protein sequence ID" value="MBB4153604.1"/>
    <property type="molecule type" value="Genomic_DNA"/>
</dbReference>
<name>A0A840FCX3_9SPHN</name>
<organism evidence="1 2">
    <name type="scientific">Sphingomonas jinjuensis</name>
    <dbReference type="NCBI Taxonomy" id="535907"/>
    <lineage>
        <taxon>Bacteria</taxon>
        <taxon>Pseudomonadati</taxon>
        <taxon>Pseudomonadota</taxon>
        <taxon>Alphaproteobacteria</taxon>
        <taxon>Sphingomonadales</taxon>
        <taxon>Sphingomonadaceae</taxon>
        <taxon>Sphingomonas</taxon>
    </lineage>
</organism>
<proteinExistence type="predicted"/>
<keyword evidence="2" id="KW-1185">Reference proteome</keyword>
<evidence type="ECO:0000313" key="1">
    <source>
        <dbReference type="EMBL" id="MBB4153604.1"/>
    </source>
</evidence>
<dbReference type="RefSeq" id="WP_183983282.1">
    <property type="nucleotide sequence ID" value="NZ_JACIEV010000003.1"/>
</dbReference>
<dbReference type="Proteomes" id="UP000529795">
    <property type="component" value="Unassembled WGS sequence"/>
</dbReference>
<comment type="caution">
    <text evidence="1">The sequence shown here is derived from an EMBL/GenBank/DDBJ whole genome shotgun (WGS) entry which is preliminary data.</text>
</comment>
<gene>
    <name evidence="1" type="ORF">GGQ80_001506</name>
</gene>
<reference evidence="1 2" key="1">
    <citation type="submission" date="2020-08" db="EMBL/GenBank/DDBJ databases">
        <title>Genomic Encyclopedia of Type Strains, Phase IV (KMG-IV): sequencing the most valuable type-strain genomes for metagenomic binning, comparative biology and taxonomic classification.</title>
        <authorList>
            <person name="Goeker M."/>
        </authorList>
    </citation>
    <scope>NUCLEOTIDE SEQUENCE [LARGE SCALE GENOMIC DNA]</scope>
    <source>
        <strain evidence="1 2">YC6723</strain>
    </source>
</reference>
<evidence type="ECO:0000313" key="2">
    <source>
        <dbReference type="Proteomes" id="UP000529795"/>
    </source>
</evidence>
<dbReference type="AlphaFoldDB" id="A0A840FCX3"/>
<protein>
    <submittedName>
        <fullName evidence="1">Uncharacterized protein</fullName>
    </submittedName>
</protein>
<accession>A0A840FCX3</accession>
<sequence length="394" mass="44438">MRKLEESLVKQALTSKEYAEYKQLSARVAENSRSIPTLLEAGVPLEDWWPHLASAVAPRLADAHAAAAADRREKNAAEMPWVHRASPAQMLKDIERLSWYNERIRSFAHQMTVKHAVLGEALESQTVAARALLERQQRALGVVFTAFVRRLKDAGLKTQCVKDLSHDAIMALVEALNGEHEVDLLSVLGVRSSHRRLSDTEMAELDAEQARLDAELLDLQAYAANAVSSNAPEEPVSAPPVEQQIESWDYQNGPLPREWWSAAQETPASYEWRYRRIRPDEEDAILGMELPEAHDWAALRRWDRLFAEISLEPIRVARGADNNIRDLLSAKRGCHPDEIDGNLARAWVFLLGARVMAQTTFIRLFKPRHFEGIVVPCYASGPNVVRELHWTGAE</sequence>